<keyword evidence="2" id="KW-0449">Lipoprotein</keyword>
<evidence type="ECO:0000256" key="2">
    <source>
        <dbReference type="RuleBase" id="RU363116"/>
    </source>
</evidence>
<comment type="similarity">
    <text evidence="1 2">Belongs to the phospholipid scramblase family.</text>
</comment>
<evidence type="ECO:0000313" key="3">
    <source>
        <dbReference type="EnsemblMetazoa" id="RPRC013506-PA"/>
    </source>
</evidence>
<dbReference type="GO" id="GO:0005886">
    <property type="term" value="C:plasma membrane"/>
    <property type="evidence" value="ECO:0007669"/>
    <property type="project" value="TreeGrafter"/>
</dbReference>
<organism evidence="3 4">
    <name type="scientific">Rhodnius prolixus</name>
    <name type="common">Triatomid bug</name>
    <dbReference type="NCBI Taxonomy" id="13249"/>
    <lineage>
        <taxon>Eukaryota</taxon>
        <taxon>Metazoa</taxon>
        <taxon>Ecdysozoa</taxon>
        <taxon>Arthropoda</taxon>
        <taxon>Hexapoda</taxon>
        <taxon>Insecta</taxon>
        <taxon>Pterygota</taxon>
        <taxon>Neoptera</taxon>
        <taxon>Paraneoptera</taxon>
        <taxon>Hemiptera</taxon>
        <taxon>Heteroptera</taxon>
        <taxon>Panheteroptera</taxon>
        <taxon>Cimicomorpha</taxon>
        <taxon>Reduviidae</taxon>
        <taxon>Triatominae</taxon>
        <taxon>Rhodnius</taxon>
    </lineage>
</organism>
<dbReference type="VEuPathDB" id="VectorBase:RPRC013506"/>
<dbReference type="PANTHER" id="PTHR23248">
    <property type="entry name" value="PHOSPHOLIPID SCRAMBLASE-RELATED"/>
    <property type="match status" value="1"/>
</dbReference>
<dbReference type="eggNOG" id="KOG0621">
    <property type="taxonomic scope" value="Eukaryota"/>
</dbReference>
<keyword evidence="2" id="KW-0106">Calcium</keyword>
<dbReference type="EMBL" id="ACPB03021686">
    <property type="status" value="NOT_ANNOTATED_CDS"/>
    <property type="molecule type" value="Genomic_DNA"/>
</dbReference>
<proteinExistence type="inferred from homology"/>
<dbReference type="Pfam" id="PF03803">
    <property type="entry name" value="Scramblase"/>
    <property type="match status" value="1"/>
</dbReference>
<sequence>MRFGSSKQKNVPASSKNFHILNNQGQELWIAEDASSLTCCYGTFKVNIKDLSNTQIILLKSGFNCCLEKLEVYASDSLFIGTAQEINSIVFPKFSVLDQHGKKLFQIKQKGMCGANLFQITKLSNNEVIGNIQIIFNYVYEYEVKNAMSIRFPLNLEVDEKALLIGASFLVGLEKFLS</sequence>
<dbReference type="EnsemblMetazoa" id="RPRC013506-RA">
    <property type="protein sequence ID" value="RPRC013506-PA"/>
    <property type="gene ID" value="RPRC013506"/>
</dbReference>
<keyword evidence="4" id="KW-1185">Reference proteome</keyword>
<reference evidence="3" key="1">
    <citation type="submission" date="2015-05" db="UniProtKB">
        <authorList>
            <consortium name="EnsemblMetazoa"/>
        </authorList>
    </citation>
    <scope>IDENTIFICATION</scope>
</reference>
<dbReference type="Proteomes" id="UP000015103">
    <property type="component" value="Unassembled WGS sequence"/>
</dbReference>
<dbReference type="InParanoid" id="T1IB35"/>
<dbReference type="HOGENOM" id="CLU_1512452_0_0_1"/>
<keyword evidence="2" id="KW-0564">Palmitate</keyword>
<dbReference type="InterPro" id="IPR005552">
    <property type="entry name" value="Scramblase"/>
</dbReference>
<comment type="cofactor">
    <cofactor evidence="2">
        <name>Ca(2+)</name>
        <dbReference type="ChEBI" id="CHEBI:29108"/>
    </cofactor>
</comment>
<protein>
    <recommendedName>
        <fullName evidence="2">Phospholipid scramblase</fullName>
    </recommendedName>
</protein>
<dbReference type="PANTHER" id="PTHR23248:SF9">
    <property type="entry name" value="PHOSPHOLIPID SCRAMBLASE"/>
    <property type="match status" value="1"/>
</dbReference>
<evidence type="ECO:0000313" key="4">
    <source>
        <dbReference type="Proteomes" id="UP000015103"/>
    </source>
</evidence>
<name>T1IB35_RHOPR</name>
<dbReference type="GO" id="GO:0017128">
    <property type="term" value="F:phospholipid scramblase activity"/>
    <property type="evidence" value="ECO:0007669"/>
    <property type="project" value="InterPro"/>
</dbReference>
<evidence type="ECO:0000256" key="1">
    <source>
        <dbReference type="ARBA" id="ARBA00005350"/>
    </source>
</evidence>
<comment type="function">
    <text evidence="2">May mediate accelerated ATP-independent bidirectional transbilayer migration of phospholipids upon binding calcium ions that results in a loss of phospholipid asymmetry in the plasma membrane.</text>
</comment>
<accession>T1IB35</accession>
<dbReference type="AlphaFoldDB" id="T1IB35"/>